<reference evidence="9" key="1">
    <citation type="submission" date="2023-08" db="EMBL/GenBank/DDBJ databases">
        <authorList>
            <person name="Audoor S."/>
            <person name="Bilcke G."/>
        </authorList>
    </citation>
    <scope>NUCLEOTIDE SEQUENCE</scope>
</reference>
<evidence type="ECO:0000256" key="8">
    <source>
        <dbReference type="SAM" id="MobiDB-lite"/>
    </source>
</evidence>
<dbReference type="SUPFAM" id="SSF75704">
    <property type="entry name" value="Mitotic arrest deficient-like 1, Mad1"/>
    <property type="match status" value="1"/>
</dbReference>
<name>A0AAD2PXK9_9STRA</name>
<comment type="similarity">
    <text evidence="2">Belongs to the MAD1 family.</text>
</comment>
<evidence type="ECO:0000313" key="10">
    <source>
        <dbReference type="Proteomes" id="UP001295423"/>
    </source>
</evidence>
<dbReference type="GO" id="GO:0007094">
    <property type="term" value="P:mitotic spindle assembly checkpoint signaling"/>
    <property type="evidence" value="ECO:0007669"/>
    <property type="project" value="InterPro"/>
</dbReference>
<protein>
    <recommendedName>
        <fullName evidence="11">Mitotic spindle assembly checkpoint protein MAD1</fullName>
    </recommendedName>
</protein>
<keyword evidence="3" id="KW-0132">Cell division</keyword>
<dbReference type="AlphaFoldDB" id="A0AAD2PXK9"/>
<comment type="caution">
    <text evidence="9">The sequence shown here is derived from an EMBL/GenBank/DDBJ whole genome shotgun (WGS) entry which is preliminary data.</text>
</comment>
<comment type="subcellular location">
    <subcellularLocation>
        <location evidence="1">Nucleus</location>
    </subcellularLocation>
</comment>
<keyword evidence="4" id="KW-0498">Mitosis</keyword>
<evidence type="ECO:0000256" key="2">
    <source>
        <dbReference type="ARBA" id="ARBA00008029"/>
    </source>
</evidence>
<dbReference type="Gene3D" id="6.10.250.90">
    <property type="match status" value="1"/>
</dbReference>
<feature type="region of interest" description="Disordered" evidence="8">
    <location>
        <begin position="129"/>
        <end position="162"/>
    </location>
</feature>
<feature type="compositionally biased region" description="Low complexity" evidence="8">
    <location>
        <begin position="19"/>
        <end position="38"/>
    </location>
</feature>
<organism evidence="9 10">
    <name type="scientific">Cylindrotheca closterium</name>
    <dbReference type="NCBI Taxonomy" id="2856"/>
    <lineage>
        <taxon>Eukaryota</taxon>
        <taxon>Sar</taxon>
        <taxon>Stramenopiles</taxon>
        <taxon>Ochrophyta</taxon>
        <taxon>Bacillariophyta</taxon>
        <taxon>Bacillariophyceae</taxon>
        <taxon>Bacillariophycidae</taxon>
        <taxon>Bacillariales</taxon>
        <taxon>Bacillariaceae</taxon>
        <taxon>Cylindrotheca</taxon>
    </lineage>
</organism>
<dbReference type="EMBL" id="CAKOGP040002313">
    <property type="protein sequence ID" value="CAJ1966716.1"/>
    <property type="molecule type" value="Genomic_DNA"/>
</dbReference>
<feature type="region of interest" description="Disordered" evidence="8">
    <location>
        <begin position="451"/>
        <end position="472"/>
    </location>
</feature>
<dbReference type="GO" id="GO:0000776">
    <property type="term" value="C:kinetochore"/>
    <property type="evidence" value="ECO:0007669"/>
    <property type="project" value="TreeGrafter"/>
</dbReference>
<keyword evidence="6" id="KW-0131">Cell cycle</keyword>
<evidence type="ECO:0000256" key="5">
    <source>
        <dbReference type="ARBA" id="ARBA00023242"/>
    </source>
</evidence>
<feature type="compositionally biased region" description="Low complexity" evidence="8">
    <location>
        <begin position="604"/>
        <end position="619"/>
    </location>
</feature>
<evidence type="ECO:0000256" key="6">
    <source>
        <dbReference type="ARBA" id="ARBA00023306"/>
    </source>
</evidence>
<feature type="coiled-coil region" evidence="7">
    <location>
        <begin position="369"/>
        <end position="431"/>
    </location>
</feature>
<dbReference type="PANTHER" id="PTHR23168">
    <property type="entry name" value="MITOTIC SPINDLE ASSEMBLY CHECKPOINT PROTEIN MAD1 MITOTIC ARREST DEFICIENT-LIKE PROTEIN 1"/>
    <property type="match status" value="1"/>
</dbReference>
<dbReference type="InterPro" id="IPR008672">
    <property type="entry name" value="Mad1"/>
</dbReference>
<feature type="region of interest" description="Disordered" evidence="8">
    <location>
        <begin position="596"/>
        <end position="619"/>
    </location>
</feature>
<dbReference type="Pfam" id="PF05557">
    <property type="entry name" value="MAD"/>
    <property type="match status" value="1"/>
</dbReference>
<evidence type="ECO:0000313" key="9">
    <source>
        <dbReference type="EMBL" id="CAJ1966716.1"/>
    </source>
</evidence>
<dbReference type="GO" id="GO:0072686">
    <property type="term" value="C:mitotic spindle"/>
    <property type="evidence" value="ECO:0007669"/>
    <property type="project" value="TreeGrafter"/>
</dbReference>
<evidence type="ECO:0000256" key="3">
    <source>
        <dbReference type="ARBA" id="ARBA00022618"/>
    </source>
</evidence>
<evidence type="ECO:0000256" key="4">
    <source>
        <dbReference type="ARBA" id="ARBA00022776"/>
    </source>
</evidence>
<dbReference type="GO" id="GO:0005635">
    <property type="term" value="C:nuclear envelope"/>
    <property type="evidence" value="ECO:0007669"/>
    <property type="project" value="TreeGrafter"/>
</dbReference>
<feature type="compositionally biased region" description="Basic and acidic residues" evidence="8">
    <location>
        <begin position="145"/>
        <end position="162"/>
    </location>
</feature>
<keyword evidence="5" id="KW-0539">Nucleus</keyword>
<evidence type="ECO:0008006" key="11">
    <source>
        <dbReference type="Google" id="ProtNLM"/>
    </source>
</evidence>
<keyword evidence="10" id="KW-1185">Reference proteome</keyword>
<dbReference type="GO" id="GO:0051301">
    <property type="term" value="P:cell division"/>
    <property type="evidence" value="ECO:0007669"/>
    <property type="project" value="UniProtKB-KW"/>
</dbReference>
<evidence type="ECO:0000256" key="1">
    <source>
        <dbReference type="ARBA" id="ARBA00004123"/>
    </source>
</evidence>
<feature type="region of interest" description="Disordered" evidence="8">
    <location>
        <begin position="1"/>
        <end position="40"/>
    </location>
</feature>
<dbReference type="PANTHER" id="PTHR23168:SF0">
    <property type="entry name" value="MITOTIC SPINDLE ASSEMBLY CHECKPOINT PROTEIN MAD1"/>
    <property type="match status" value="1"/>
</dbReference>
<dbReference type="Gene3D" id="3.30.457.60">
    <property type="match status" value="1"/>
</dbReference>
<gene>
    <name evidence="9" type="ORF">CYCCA115_LOCUS22299</name>
</gene>
<proteinExistence type="inferred from homology"/>
<keyword evidence="7" id="KW-0175">Coiled coil</keyword>
<evidence type="ECO:0000256" key="7">
    <source>
        <dbReference type="SAM" id="Coils"/>
    </source>
</evidence>
<sequence length="747" mass="85375">MRRVPFQDSANSAQKRSRSALTTTNTNNTSTSTSSSRLLLEDNADNEDTETIHSPPNKKQLTLFDSFATTSVAEARHDILQSEVDTLQAELEHFYSVQELDERKHQKEVARLEKKLEFAVEEAKEAQQMMEEVRQQSDQYAKQQQEARKKSQTELRKTQKELSDARVKIAQYEAKEEEARMIPSSSNECIYETNTSLRERLQAQRTENEQLKELVAQLKVDLTKTKEVMEEANRKANAPKEPTISEASPTILRELNKTRIELAESERKTRQYKKAAEVASTMRKQLIVQEEKTKSYKRSATLLENELRTRTRESDRLAIKLEAWKKYGVMVQQKLQPSASIISIQKFENDMPPEEHKINQLWKKTVGVVDELEQEKLQMEKAIADKEQHARELQHKVYEMERSQTSMDKMRQEYDQKLAIQEQQVKILQHQENVRKREIESLREIVDTFDQLPLGVPPGSGTPNKPDKERSARSLKVQLDAATEEIQVLKDGQTKMKQDLHTALDAKAELQKTHNTVLEKFGKLKDALYAERSKAEAAEQRAVRAEELAGKGSFNPDATRVFHMTHNPLTEALKQEVAVLQRQIQVLKQKIKDPVDVGETKNDTTNSAAAAAATPSTTSTTTTAAAAAAVGNDVDPNKLHQRLKESFKEQIGRFREGVYLITGLKIDMIPDERPKFKVRSVFAEQEQDHLMFQWPTGKNVSSLDLLGTELAQTLTTTPSYEYVKRFHSIPAFVASVQLQLFEKQTMM</sequence>
<dbReference type="GO" id="GO:0051315">
    <property type="term" value="P:attachment of mitotic spindle microtubules to kinetochore"/>
    <property type="evidence" value="ECO:0007669"/>
    <property type="project" value="TreeGrafter"/>
</dbReference>
<dbReference type="Proteomes" id="UP001295423">
    <property type="component" value="Unassembled WGS sequence"/>
</dbReference>
<accession>A0AAD2PXK9</accession>